<dbReference type="PROSITE" id="PS51472">
    <property type="entry name" value="RRM_NUP35"/>
    <property type="match status" value="1"/>
</dbReference>
<evidence type="ECO:0000259" key="10">
    <source>
        <dbReference type="PROSITE" id="PS51472"/>
    </source>
</evidence>
<evidence type="ECO:0000256" key="6">
    <source>
        <dbReference type="ARBA" id="ARBA00023132"/>
    </source>
</evidence>
<dbReference type="GO" id="GO:0003676">
    <property type="term" value="F:nucleic acid binding"/>
    <property type="evidence" value="ECO:0007669"/>
    <property type="project" value="InterPro"/>
</dbReference>
<dbReference type="InterPro" id="IPR007846">
    <property type="entry name" value="RRM_NUP35_dom"/>
</dbReference>
<sequence>MFANNPSNSGSLFGSPATNSIFGSSQQGQQGSQQSSMFANSGSSNQFGGSLGQNTQNQLGQNPGQQGLGQSQLGQSFGGQGQSGQGFGQNQLGQSQLGQSQLVHSQSAMDLHRVNSPYKPGTPTPTWGRHERKQIPSHLSGKMMRHKSSFNTERASTTPSLSSATTASSASSPPSASYSTSSFGTPKPTQSKKSSFIDEESLPPTESIYDTGASPFVQRNTPISTSRTGPSSSRLLSNSPRRDGALPPASNSFSSSKTQEPLASSQSLTAQASQNCSIIVYGFPPQLASVVVKSFSKYGAIQEQYESSKDSTMHKPAPPIETGKNWMKITYDNPTSAARAISSGNTAIGGYIVGVAPYSSTTLRQLEGASGDESNDQVQGLPTLGRTERSLPRTISMPVLSDDRTNGNGSGTPGRRIEVKDGRGIFSSRPHRQIRLAPSMNNFQAKSSDSRLGEKQSWLSWTARRAQELVFGWDDL</sequence>
<feature type="compositionally biased region" description="Polar residues" evidence="9">
    <location>
        <begin position="1"/>
        <end position="22"/>
    </location>
</feature>
<feature type="compositionally biased region" description="Polar residues" evidence="9">
    <location>
        <begin position="37"/>
        <end position="47"/>
    </location>
</feature>
<keyword evidence="6 8" id="KW-0906">Nuclear pore complex</keyword>
<dbReference type="GO" id="GO:0006999">
    <property type="term" value="P:nuclear pore organization"/>
    <property type="evidence" value="ECO:0007669"/>
    <property type="project" value="TreeGrafter"/>
</dbReference>
<dbReference type="EMBL" id="HG937691">
    <property type="protein sequence ID" value="CDP33114.1"/>
    <property type="molecule type" value="Genomic_DNA"/>
</dbReference>
<evidence type="ECO:0000313" key="11">
    <source>
        <dbReference type="EMBL" id="CDP33114.1"/>
    </source>
</evidence>
<evidence type="ECO:0000256" key="8">
    <source>
        <dbReference type="PROSITE-ProRule" id="PRU00804"/>
    </source>
</evidence>
<evidence type="ECO:0000256" key="5">
    <source>
        <dbReference type="ARBA" id="ARBA00023010"/>
    </source>
</evidence>
<feature type="region of interest" description="Disordered" evidence="9">
    <location>
        <begin position="1"/>
        <end position="266"/>
    </location>
</feature>
<feature type="compositionally biased region" description="Low complexity" evidence="9">
    <location>
        <begin position="88"/>
        <end position="102"/>
    </location>
</feature>
<reference evidence="11" key="2">
    <citation type="submission" date="2014-06" db="EMBL/GenBank/DDBJ databases">
        <title>The complete genome of Blastobotrys (Arxula) adeninivorans LS3 - a yeast of biotechnological interest.</title>
        <authorList>
            <person name="Kunze G."/>
            <person name="Gaillardin C."/>
            <person name="Czernicka M."/>
            <person name="Durrens P."/>
            <person name="Martin T."/>
            <person name="Boer E."/>
            <person name="Gabaldon T."/>
            <person name="Cruz J."/>
            <person name="Talla E."/>
            <person name="Marck C."/>
            <person name="Goffeau A."/>
            <person name="Barbe V."/>
            <person name="Baret P."/>
            <person name="Baronian K."/>
            <person name="Beier S."/>
            <person name="Bleykasten C."/>
            <person name="Bode R."/>
            <person name="Casaregola S."/>
            <person name="Despons L."/>
            <person name="Fairhead C."/>
            <person name="Giersberg M."/>
            <person name="Gierski P."/>
            <person name="Hahnel U."/>
            <person name="Hartmann A."/>
            <person name="Jankowska D."/>
            <person name="Jubin C."/>
            <person name="Jung P."/>
            <person name="Lafontaine I."/>
            <person name="Leh-Louis V."/>
            <person name="Lemaire M."/>
            <person name="Marcet-Houben M."/>
            <person name="Mascher M."/>
            <person name="Morel G."/>
            <person name="Richard G.-F."/>
            <person name="Riechen J."/>
            <person name="Sacerdot C."/>
            <person name="Sarkar A."/>
            <person name="Savel G."/>
            <person name="Schacherer J."/>
            <person name="Sherman D."/>
            <person name="Straub M.-L."/>
            <person name="Stein N."/>
            <person name="Thierry A."/>
            <person name="Trautwein-Schult A."/>
            <person name="Westhof E."/>
            <person name="Worch S."/>
            <person name="Dujon B."/>
            <person name="Souciet J.-L."/>
            <person name="Wincker P."/>
            <person name="Scholz U."/>
            <person name="Neuveglise N."/>
        </authorList>
    </citation>
    <scope>NUCLEOTIDE SEQUENCE</scope>
    <source>
        <strain evidence="11">LS3</strain>
    </source>
</reference>
<accession>A0A060SX63</accession>
<feature type="compositionally biased region" description="Polar residues" evidence="9">
    <location>
        <begin position="183"/>
        <end position="194"/>
    </location>
</feature>
<dbReference type="PhylomeDB" id="A0A060SX63"/>
<feature type="compositionally biased region" description="Low complexity" evidence="9">
    <location>
        <begin position="155"/>
        <end position="182"/>
    </location>
</feature>
<dbReference type="SUPFAM" id="SSF54928">
    <property type="entry name" value="RNA-binding domain, RBD"/>
    <property type="match status" value="1"/>
</dbReference>
<keyword evidence="4" id="KW-0653">Protein transport</keyword>
<feature type="compositionally biased region" description="Gly residues" evidence="9">
    <location>
        <begin position="76"/>
        <end position="87"/>
    </location>
</feature>
<feature type="compositionally biased region" description="Low complexity" evidence="9">
    <location>
        <begin position="23"/>
        <end position="36"/>
    </location>
</feature>
<protein>
    <submittedName>
        <fullName evidence="11">ARAD1A02046p</fullName>
    </submittedName>
</protein>
<evidence type="ECO:0000256" key="2">
    <source>
        <dbReference type="ARBA" id="ARBA00022448"/>
    </source>
</evidence>
<evidence type="ECO:0000256" key="4">
    <source>
        <dbReference type="ARBA" id="ARBA00022927"/>
    </source>
</evidence>
<feature type="domain" description="RRM Nup35-type" evidence="10">
    <location>
        <begin position="272"/>
        <end position="365"/>
    </location>
</feature>
<feature type="compositionally biased region" description="Polar residues" evidence="9">
    <location>
        <begin position="217"/>
        <end position="229"/>
    </location>
</feature>
<name>A0A060SX63_BLAAD</name>
<dbReference type="GO" id="GO:0006607">
    <property type="term" value="P:NLS-bearing protein import into nucleus"/>
    <property type="evidence" value="ECO:0007669"/>
    <property type="project" value="TreeGrafter"/>
</dbReference>
<evidence type="ECO:0000256" key="1">
    <source>
        <dbReference type="ARBA" id="ARBA00004567"/>
    </source>
</evidence>
<keyword evidence="7 8" id="KW-0539">Nucleus</keyword>
<keyword evidence="2 8" id="KW-0813">Transport</keyword>
<keyword evidence="3 8" id="KW-0509">mRNA transport</keyword>
<dbReference type="GO" id="GO:0017056">
    <property type="term" value="F:structural constituent of nuclear pore"/>
    <property type="evidence" value="ECO:0007669"/>
    <property type="project" value="TreeGrafter"/>
</dbReference>
<feature type="compositionally biased region" description="Low complexity" evidence="9">
    <location>
        <begin position="230"/>
        <end position="239"/>
    </location>
</feature>
<gene>
    <name evidence="11" type="ORF">GNLVRS02_ARAD1A02046g</name>
</gene>
<reference evidence="11" key="1">
    <citation type="submission" date="2014-02" db="EMBL/GenBank/DDBJ databases">
        <authorList>
            <person name="Genoscope - CEA"/>
        </authorList>
    </citation>
    <scope>NUCLEOTIDE SEQUENCE</scope>
    <source>
        <strain evidence="11">LS3</strain>
    </source>
</reference>
<dbReference type="Gene3D" id="3.30.70.330">
    <property type="match status" value="1"/>
</dbReference>
<dbReference type="GO" id="GO:0005543">
    <property type="term" value="F:phospholipid binding"/>
    <property type="evidence" value="ECO:0007669"/>
    <property type="project" value="TreeGrafter"/>
</dbReference>
<organism evidence="11">
    <name type="scientific">Blastobotrys adeninivorans</name>
    <name type="common">Yeast</name>
    <name type="synonym">Arxula adeninivorans</name>
    <dbReference type="NCBI Taxonomy" id="409370"/>
    <lineage>
        <taxon>Eukaryota</taxon>
        <taxon>Fungi</taxon>
        <taxon>Dikarya</taxon>
        <taxon>Ascomycota</taxon>
        <taxon>Saccharomycotina</taxon>
        <taxon>Dipodascomycetes</taxon>
        <taxon>Dipodascales</taxon>
        <taxon>Trichomonascaceae</taxon>
        <taxon>Blastobotrys</taxon>
    </lineage>
</organism>
<keyword evidence="5" id="KW-0811">Translocation</keyword>
<dbReference type="AlphaFoldDB" id="A0A060SX63"/>
<feature type="compositionally biased region" description="Low complexity" evidence="9">
    <location>
        <begin position="52"/>
        <end position="75"/>
    </location>
</feature>
<evidence type="ECO:0000256" key="7">
    <source>
        <dbReference type="ARBA" id="ARBA00023242"/>
    </source>
</evidence>
<dbReference type="Pfam" id="PF05172">
    <property type="entry name" value="RRM_Nup35"/>
    <property type="match status" value="1"/>
</dbReference>
<comment type="subcellular location">
    <subcellularLocation>
        <location evidence="1">Nucleus</location>
        <location evidence="1">Nuclear pore complex</location>
    </subcellularLocation>
</comment>
<evidence type="ECO:0000256" key="3">
    <source>
        <dbReference type="ARBA" id="ARBA00022816"/>
    </source>
</evidence>
<dbReference type="PANTHER" id="PTHR21527">
    <property type="entry name" value="NUCLEOPORIN NUP35"/>
    <property type="match status" value="1"/>
</dbReference>
<dbReference type="GO" id="GO:0051028">
    <property type="term" value="P:mRNA transport"/>
    <property type="evidence" value="ECO:0007669"/>
    <property type="project" value="UniProtKB-UniRule"/>
</dbReference>
<evidence type="ECO:0000256" key="9">
    <source>
        <dbReference type="SAM" id="MobiDB-lite"/>
    </source>
</evidence>
<dbReference type="InterPro" id="IPR035979">
    <property type="entry name" value="RBD_domain_sf"/>
</dbReference>
<proteinExistence type="predicted"/>
<dbReference type="InterPro" id="IPR012677">
    <property type="entry name" value="Nucleotide-bd_a/b_plait_sf"/>
</dbReference>
<dbReference type="PANTHER" id="PTHR21527:SF6">
    <property type="entry name" value="NUCLEOPORIN NUP35"/>
    <property type="match status" value="1"/>
</dbReference>
<feature type="compositionally biased region" description="Polar residues" evidence="9">
    <location>
        <begin position="249"/>
        <end position="261"/>
    </location>
</feature>
<dbReference type="GO" id="GO:0044615">
    <property type="term" value="C:nuclear pore nuclear basket"/>
    <property type="evidence" value="ECO:0007669"/>
    <property type="project" value="TreeGrafter"/>
</dbReference>
<dbReference type="GO" id="GO:0044613">
    <property type="term" value="C:nuclear pore central transport channel"/>
    <property type="evidence" value="ECO:0007669"/>
    <property type="project" value="TreeGrafter"/>
</dbReference>